<accession>A0A6J4UD66</accession>
<feature type="transmembrane region" description="Helical" evidence="1">
    <location>
        <begin position="53"/>
        <end position="70"/>
    </location>
</feature>
<gene>
    <name evidence="2" type="ORF">AVDCRST_MAG49-1458</name>
</gene>
<feature type="transmembrane region" description="Helical" evidence="1">
    <location>
        <begin position="82"/>
        <end position="101"/>
    </location>
</feature>
<keyword evidence="1" id="KW-1133">Transmembrane helix</keyword>
<evidence type="ECO:0000256" key="1">
    <source>
        <dbReference type="SAM" id="Phobius"/>
    </source>
</evidence>
<keyword evidence="1" id="KW-0812">Transmembrane</keyword>
<dbReference type="EMBL" id="CADCWG010000086">
    <property type="protein sequence ID" value="CAA9546984.1"/>
    <property type="molecule type" value="Genomic_DNA"/>
</dbReference>
<organism evidence="2">
    <name type="scientific">uncultured Thermomicrobiales bacterium</name>
    <dbReference type="NCBI Taxonomy" id="1645740"/>
    <lineage>
        <taxon>Bacteria</taxon>
        <taxon>Pseudomonadati</taxon>
        <taxon>Thermomicrobiota</taxon>
        <taxon>Thermomicrobia</taxon>
        <taxon>Thermomicrobiales</taxon>
        <taxon>environmental samples</taxon>
    </lineage>
</organism>
<protein>
    <submittedName>
        <fullName evidence="2">Uncharacterized protein</fullName>
    </submittedName>
</protein>
<proteinExistence type="predicted"/>
<name>A0A6J4UD66_9BACT</name>
<evidence type="ECO:0000313" key="2">
    <source>
        <dbReference type="EMBL" id="CAA9546984.1"/>
    </source>
</evidence>
<dbReference type="AlphaFoldDB" id="A0A6J4UD66"/>
<keyword evidence="1" id="KW-0472">Membrane</keyword>
<reference evidence="2" key="1">
    <citation type="submission" date="2020-02" db="EMBL/GenBank/DDBJ databases">
        <authorList>
            <person name="Meier V. D."/>
        </authorList>
    </citation>
    <scope>NUCLEOTIDE SEQUENCE</scope>
    <source>
        <strain evidence="2">AVDCRST_MAG49</strain>
    </source>
</reference>
<sequence length="104" mass="11029">MAVLGCWGLFSYLRGGVLSGSIAGTFLIGQVLIVVQSVAGVALYLLGARPVEGTHYLYGITAVLVLPFLYSYLRDRYPRQGLAIYSLLALFIAGLAVRGMTTGG</sequence>